<dbReference type="PANTHER" id="PTHR46056">
    <property type="entry name" value="LONG-CHAIN-ALCOHOL OXIDASE"/>
    <property type="match status" value="1"/>
</dbReference>
<accession>A0ABD5SX66</accession>
<dbReference type="PANTHER" id="PTHR46056:SF12">
    <property type="entry name" value="LONG-CHAIN-ALCOHOL OXIDASE"/>
    <property type="match status" value="1"/>
</dbReference>
<name>A0ABD5SX66_9EURY</name>
<comment type="similarity">
    <text evidence="1">Belongs to the GMC oxidoreductase family.</text>
</comment>
<comment type="caution">
    <text evidence="8">The sequence shown here is derived from an EMBL/GenBank/DDBJ whole genome shotgun (WGS) entry which is preliminary data.</text>
</comment>
<feature type="compositionally biased region" description="Basic and acidic residues" evidence="5">
    <location>
        <begin position="40"/>
        <end position="52"/>
    </location>
</feature>
<dbReference type="Pfam" id="PF05199">
    <property type="entry name" value="GMC_oxred_C"/>
    <property type="match status" value="1"/>
</dbReference>
<reference evidence="8 9" key="1">
    <citation type="journal article" date="2019" name="Int. J. Syst. Evol. Microbiol.">
        <title>The Global Catalogue of Microorganisms (GCM) 10K type strain sequencing project: providing services to taxonomists for standard genome sequencing and annotation.</title>
        <authorList>
            <consortium name="The Broad Institute Genomics Platform"/>
            <consortium name="The Broad Institute Genome Sequencing Center for Infectious Disease"/>
            <person name="Wu L."/>
            <person name="Ma J."/>
        </authorList>
    </citation>
    <scope>NUCLEOTIDE SEQUENCE [LARGE SCALE GENOMIC DNA]</scope>
    <source>
        <strain evidence="8 9">LMG 29247</strain>
    </source>
</reference>
<protein>
    <submittedName>
        <fullName evidence="8">GMC family oxidoreductase N-terminal domain-containing protein</fullName>
    </submittedName>
</protein>
<evidence type="ECO:0000313" key="9">
    <source>
        <dbReference type="Proteomes" id="UP001596383"/>
    </source>
</evidence>
<keyword evidence="9" id="KW-1185">Reference proteome</keyword>
<evidence type="ECO:0000256" key="2">
    <source>
        <dbReference type="ARBA" id="ARBA00022630"/>
    </source>
</evidence>
<dbReference type="Gene3D" id="3.50.50.60">
    <property type="entry name" value="FAD/NAD(P)-binding domain"/>
    <property type="match status" value="2"/>
</dbReference>
<dbReference type="RefSeq" id="WP_273742121.1">
    <property type="nucleotide sequence ID" value="NZ_JAQIVI010000760.1"/>
</dbReference>
<dbReference type="Proteomes" id="UP001596383">
    <property type="component" value="Unassembled WGS sequence"/>
</dbReference>
<evidence type="ECO:0000259" key="6">
    <source>
        <dbReference type="Pfam" id="PF00732"/>
    </source>
</evidence>
<keyword evidence="4" id="KW-0560">Oxidoreductase</keyword>
<evidence type="ECO:0000313" key="8">
    <source>
        <dbReference type="EMBL" id="MFC6769477.1"/>
    </source>
</evidence>
<feature type="domain" description="Glucose-methanol-choline oxidoreductase N-terminal" evidence="6">
    <location>
        <begin position="245"/>
        <end position="337"/>
    </location>
</feature>
<feature type="domain" description="Glucose-methanol-choline oxidoreductase C-terminal" evidence="7">
    <location>
        <begin position="443"/>
        <end position="554"/>
    </location>
</feature>
<evidence type="ECO:0000256" key="1">
    <source>
        <dbReference type="ARBA" id="ARBA00010790"/>
    </source>
</evidence>
<dbReference type="EMBL" id="JBHSWV010000760">
    <property type="protein sequence ID" value="MFC6769477.1"/>
    <property type="molecule type" value="Genomic_DNA"/>
</dbReference>
<dbReference type="SUPFAM" id="SSF51905">
    <property type="entry name" value="FAD/NAD(P)-binding domain"/>
    <property type="match status" value="1"/>
</dbReference>
<proteinExistence type="inferred from homology"/>
<dbReference type="Pfam" id="PF00732">
    <property type="entry name" value="GMC_oxred_N"/>
    <property type="match status" value="1"/>
</dbReference>
<keyword evidence="2" id="KW-0285">Flavoprotein</keyword>
<dbReference type="AlphaFoldDB" id="A0ABD5SX66"/>
<keyword evidence="3" id="KW-0274">FAD</keyword>
<evidence type="ECO:0000256" key="4">
    <source>
        <dbReference type="ARBA" id="ARBA00023002"/>
    </source>
</evidence>
<feature type="region of interest" description="Disordered" evidence="5">
    <location>
        <begin position="39"/>
        <end position="67"/>
    </location>
</feature>
<evidence type="ECO:0000256" key="5">
    <source>
        <dbReference type="SAM" id="MobiDB-lite"/>
    </source>
</evidence>
<dbReference type="InterPro" id="IPR007867">
    <property type="entry name" value="GMC_OxRtase_C"/>
</dbReference>
<evidence type="ECO:0000256" key="3">
    <source>
        <dbReference type="ARBA" id="ARBA00022827"/>
    </source>
</evidence>
<sequence>MTNTPDVIVIGAGGDGPALAWQLGAYGLDVQIIEAGPWHGNEKWPRPHEHPGATESSDPDDLNGKLLDRQFNGLEDDMNNSSAGKLRNGPADRTQGAWEFETGGDLTVNQVSGVGGTTLHYYANHPRTTVPSVNETDDWPIDYGDLVPYYRLIEEKFDFGPGATATKEAVLYEGAERLGLELNDGLNVTGDDLPSYRPTPSLISSPDEKLEDEAYDGPFTYPEVEGSTLANDHYRGASSPRGAPVSEKARKSSNVSWVPEALETGNVTIRPNTVVTNVRTEGGEATGVDFRDTWRGTTGSMDADVVVMAAGSLQTPRLWLNSELPDNGWVGKGLTHHWFDAVHGVFDPDALEDLVGERAIDPHVGQPWGGRVELKEGIIGVVSNSPTQHGALMGTSAVGLAADNDTDGEPWDTHGQLVGSELKDKMADWRRTVTLLLSIDDEPLQRNGVSLSDDEDQNGNLAKIEWQPSEADYVKRETLARTGSQLLRAAGAEQVHRTNMAPYLIHIHSTMSMGRVIDEGGEASDVDRLFVGDHSAIPNALGGQNPTHTGQALALRTADAIYERYFGQ</sequence>
<evidence type="ECO:0000259" key="7">
    <source>
        <dbReference type="Pfam" id="PF05199"/>
    </source>
</evidence>
<dbReference type="GO" id="GO:0016491">
    <property type="term" value="F:oxidoreductase activity"/>
    <property type="evidence" value="ECO:0007669"/>
    <property type="project" value="UniProtKB-KW"/>
</dbReference>
<gene>
    <name evidence="8" type="ORF">ACFQE6_31930</name>
</gene>
<feature type="region of interest" description="Disordered" evidence="5">
    <location>
        <begin position="230"/>
        <end position="251"/>
    </location>
</feature>
<dbReference type="InterPro" id="IPR036188">
    <property type="entry name" value="FAD/NAD-bd_sf"/>
</dbReference>
<organism evidence="8 9">
    <name type="scientific">Natrinema soli</name>
    <dbReference type="NCBI Taxonomy" id="1930624"/>
    <lineage>
        <taxon>Archaea</taxon>
        <taxon>Methanobacteriati</taxon>
        <taxon>Methanobacteriota</taxon>
        <taxon>Stenosarchaea group</taxon>
        <taxon>Halobacteria</taxon>
        <taxon>Halobacteriales</taxon>
        <taxon>Natrialbaceae</taxon>
        <taxon>Natrinema</taxon>
    </lineage>
</organism>
<dbReference type="InterPro" id="IPR000172">
    <property type="entry name" value="GMC_OxRdtase_N"/>
</dbReference>